<evidence type="ECO:0000256" key="2">
    <source>
        <dbReference type="ARBA" id="ARBA00012973"/>
    </source>
</evidence>
<evidence type="ECO:0000256" key="1">
    <source>
        <dbReference type="ARBA" id="ARBA00004689"/>
    </source>
</evidence>
<dbReference type="InterPro" id="IPR054901">
    <property type="entry name" value="IPMS_Lepto"/>
</dbReference>
<evidence type="ECO:0000259" key="8">
    <source>
        <dbReference type="PROSITE" id="PS50991"/>
    </source>
</evidence>
<evidence type="ECO:0000256" key="5">
    <source>
        <dbReference type="ARBA" id="ARBA00023211"/>
    </source>
</evidence>
<evidence type="ECO:0000313" key="10">
    <source>
        <dbReference type="Proteomes" id="UP000294614"/>
    </source>
</evidence>
<dbReference type="InterPro" id="IPR002034">
    <property type="entry name" value="AIPM/Hcit_synth_CS"/>
</dbReference>
<dbReference type="Pfam" id="PF00682">
    <property type="entry name" value="HMGL-like"/>
    <property type="match status" value="1"/>
</dbReference>
<dbReference type="RefSeq" id="WP_132871608.1">
    <property type="nucleotide sequence ID" value="NZ_SMGG01000003.1"/>
</dbReference>
<dbReference type="EMBL" id="SMGG01000003">
    <property type="protein sequence ID" value="TCK61928.1"/>
    <property type="molecule type" value="Genomic_DNA"/>
</dbReference>
<dbReference type="PROSITE" id="PS50991">
    <property type="entry name" value="PYR_CT"/>
    <property type="match status" value="1"/>
</dbReference>
<keyword evidence="6" id="KW-0100">Branched-chain amino acid biosynthesis</keyword>
<dbReference type="InterPro" id="IPR050073">
    <property type="entry name" value="2-IPM_HCS-like"/>
</dbReference>
<dbReference type="Gene3D" id="3.20.20.70">
    <property type="entry name" value="Aldolase class I"/>
    <property type="match status" value="1"/>
</dbReference>
<evidence type="ECO:0000256" key="7">
    <source>
        <dbReference type="RuleBase" id="RU003523"/>
    </source>
</evidence>
<dbReference type="GO" id="GO:0003852">
    <property type="term" value="F:2-isopropylmalate synthase activity"/>
    <property type="evidence" value="ECO:0007669"/>
    <property type="project" value="UniProtKB-EC"/>
</dbReference>
<comment type="caution">
    <text evidence="9">The sequence shown here is derived from an EMBL/GenBank/DDBJ whole genome shotgun (WGS) entry which is preliminary data.</text>
</comment>
<dbReference type="PANTHER" id="PTHR10277">
    <property type="entry name" value="HOMOCITRATE SYNTHASE-RELATED"/>
    <property type="match status" value="1"/>
</dbReference>
<name>A0A4R1KBJ1_9BACT</name>
<accession>A0A4R1KBJ1</accession>
<dbReference type="PROSITE" id="PS00815">
    <property type="entry name" value="AIPM_HOMOCIT_SYNTH_1"/>
    <property type="match status" value="1"/>
</dbReference>
<evidence type="ECO:0000313" key="9">
    <source>
        <dbReference type="EMBL" id="TCK61928.1"/>
    </source>
</evidence>
<comment type="pathway">
    <text evidence="1">Amino-acid biosynthesis; L-leucine biosynthesis; L-leucine from 3-methyl-2-oxobutanoate: step 1/4.</text>
</comment>
<organism evidence="9 10">
    <name type="scientific">Seleniivibrio woodruffii</name>
    <dbReference type="NCBI Taxonomy" id="1078050"/>
    <lineage>
        <taxon>Bacteria</taxon>
        <taxon>Pseudomonadati</taxon>
        <taxon>Deferribacterota</taxon>
        <taxon>Deferribacteres</taxon>
        <taxon>Deferribacterales</taxon>
        <taxon>Geovibrionaceae</taxon>
        <taxon>Seleniivibrio</taxon>
    </lineage>
</organism>
<evidence type="ECO:0000256" key="6">
    <source>
        <dbReference type="ARBA" id="ARBA00023304"/>
    </source>
</evidence>
<keyword evidence="4 7" id="KW-0808">Transferase</keyword>
<keyword evidence="5" id="KW-0464">Manganese</keyword>
<dbReference type="PANTHER" id="PTHR10277:SF9">
    <property type="entry name" value="2-ISOPROPYLMALATE SYNTHASE 1, CHLOROPLASTIC-RELATED"/>
    <property type="match status" value="1"/>
</dbReference>
<evidence type="ECO:0000256" key="4">
    <source>
        <dbReference type="ARBA" id="ARBA00022679"/>
    </source>
</evidence>
<dbReference type="OrthoDB" id="9804858at2"/>
<reference evidence="9 10" key="1">
    <citation type="submission" date="2019-03" db="EMBL/GenBank/DDBJ databases">
        <title>Genomic Encyclopedia of Type Strains, Phase IV (KMG-IV): sequencing the most valuable type-strain genomes for metagenomic binning, comparative biology and taxonomic classification.</title>
        <authorList>
            <person name="Goeker M."/>
        </authorList>
    </citation>
    <scope>NUCLEOTIDE SEQUENCE [LARGE SCALE GENOMIC DNA]</scope>
    <source>
        <strain evidence="9 10">DSM 24984</strain>
    </source>
</reference>
<dbReference type="SUPFAM" id="SSF51569">
    <property type="entry name" value="Aldolase"/>
    <property type="match status" value="1"/>
</dbReference>
<protein>
    <recommendedName>
        <fullName evidence="2">2-isopropylmalate synthase</fullName>
        <ecNumber evidence="2">2.3.3.13</ecNumber>
    </recommendedName>
</protein>
<dbReference type="EC" id="2.3.3.13" evidence="2"/>
<comment type="similarity">
    <text evidence="7">Belongs to the alpha-IPM synthase/homocitrate synthase family.</text>
</comment>
<dbReference type="Proteomes" id="UP000294614">
    <property type="component" value="Unassembled WGS sequence"/>
</dbReference>
<keyword evidence="10" id="KW-1185">Reference proteome</keyword>
<evidence type="ECO:0000256" key="3">
    <source>
        <dbReference type="ARBA" id="ARBA00022605"/>
    </source>
</evidence>
<dbReference type="GO" id="GO:0009098">
    <property type="term" value="P:L-leucine biosynthetic process"/>
    <property type="evidence" value="ECO:0007669"/>
    <property type="project" value="TreeGrafter"/>
</dbReference>
<sequence>MTHKTPVFHDTTLRDGNQSLAKPWSLQEKLEVFGLLRELGVSRIETGFPSASQMDFDTCRTLAESADSQAVVGALTRAVQNDIKTTHESIACAANPRIHIVLALSPFTMENVLRMPPLKVRELAVSAVSYARSLLGERGEVQFTAEHFGDCMENIDFVTETFLRCCEAGADIINMPNTVERYRPKLFTDMVERVVGRLPKRVMASVHCHNDLGMATATSVESYFAGAVQIETCLNGIGERAGNANLFEIAAVLNNCGTGTGLNMKLFAKTATRIAELSDTPIHPKAPLFGKEVTMHRSGIHQDGAAKTKSMAKGAYRPMNFSEIGIEHNDRLGFTSQSGRSALVEILSASGIEISEERASEILGIFKSVSEKEGELPAERILEIYSGI</sequence>
<proteinExistence type="inferred from homology"/>
<keyword evidence="3" id="KW-0028">Amino-acid biosynthesis</keyword>
<dbReference type="AlphaFoldDB" id="A0A4R1KBJ1"/>
<gene>
    <name evidence="9" type="ORF">C8D98_0435</name>
</gene>
<feature type="domain" description="Pyruvate carboxyltransferase" evidence="8">
    <location>
        <begin position="6"/>
        <end position="268"/>
    </location>
</feature>
<dbReference type="NCBIfam" id="NF042434">
    <property type="entry name" value="IPMS_Lepto"/>
    <property type="match status" value="1"/>
</dbReference>
<dbReference type="InterPro" id="IPR000891">
    <property type="entry name" value="PYR_CT"/>
</dbReference>
<dbReference type="InterPro" id="IPR013785">
    <property type="entry name" value="Aldolase_TIM"/>
</dbReference>